<dbReference type="SUPFAM" id="SSF52047">
    <property type="entry name" value="RNI-like"/>
    <property type="match status" value="1"/>
</dbReference>
<sequence length="539" mass="62204">MSAAYFQILRKGTSDLPRLKTPFYYSALSRVPDCIWYDIFAFVVDPAQPRAIYRYATICFYFYHLLRRFPKLWTNVHFYLDLPPVKNPDIQTKPTEQEMIDTEIRLLRTFAWSCRTVPWSLTVTVKDPSRPLTGRSRNIWDPELKQITAICKCLPSLDLSKLTSLRLDLPCLFLLHMMMDRLKLEPLPKLNTLEIIHNYPQQIAGRAQWKNNPNFQFGLNPVPHCRIKGPALHRLKINLLCIPRGPCTGLSSLFSLHITGLRDEQLNRVPASELVNVLQNLPKLAILDLEGEHDRTARVGEQPLPLNERIQLPSLSHLRISRVHPLYLIKIFCYCDAVKLKWIELQGFSDHDAHDIAYLFSLFNCKRFPSLIRLYLLEVCGEVFQRILPEIPWCQELALLSTLTHCRHCYTVPAITVPPTVNLWEPVADDPSKWYCPKLQKLLIGGRNPPWFHLASQEIQSLVLRRYQSAEEGNGRALEWFHYHEYGNEQKELTSLELLMIALVVPVFKIKVHGRPKVANASEASAAVGINPRLLLPHP</sequence>
<dbReference type="Gene3D" id="3.80.10.10">
    <property type="entry name" value="Ribonuclease Inhibitor"/>
    <property type="match status" value="1"/>
</dbReference>
<dbReference type="AlphaFoldDB" id="A0AAD5V4R1"/>
<proteinExistence type="predicted"/>
<reference evidence="1" key="1">
    <citation type="submission" date="2022-07" db="EMBL/GenBank/DDBJ databases">
        <title>Genome Sequence of Physisporinus lineatus.</title>
        <authorList>
            <person name="Buettner E."/>
        </authorList>
    </citation>
    <scope>NUCLEOTIDE SEQUENCE</scope>
    <source>
        <strain evidence="1">VT162</strain>
    </source>
</reference>
<evidence type="ECO:0000313" key="1">
    <source>
        <dbReference type="EMBL" id="KAJ3482030.1"/>
    </source>
</evidence>
<keyword evidence="2" id="KW-1185">Reference proteome</keyword>
<organism evidence="1 2">
    <name type="scientific">Meripilus lineatus</name>
    <dbReference type="NCBI Taxonomy" id="2056292"/>
    <lineage>
        <taxon>Eukaryota</taxon>
        <taxon>Fungi</taxon>
        <taxon>Dikarya</taxon>
        <taxon>Basidiomycota</taxon>
        <taxon>Agaricomycotina</taxon>
        <taxon>Agaricomycetes</taxon>
        <taxon>Polyporales</taxon>
        <taxon>Meripilaceae</taxon>
        <taxon>Meripilus</taxon>
    </lineage>
</organism>
<protein>
    <recommendedName>
        <fullName evidence="3">F-box domain-containing protein</fullName>
    </recommendedName>
</protein>
<accession>A0AAD5V4R1</accession>
<dbReference type="Proteomes" id="UP001212997">
    <property type="component" value="Unassembled WGS sequence"/>
</dbReference>
<name>A0AAD5V4R1_9APHY</name>
<gene>
    <name evidence="1" type="ORF">NLI96_g7258</name>
</gene>
<evidence type="ECO:0008006" key="3">
    <source>
        <dbReference type="Google" id="ProtNLM"/>
    </source>
</evidence>
<comment type="caution">
    <text evidence="1">The sequence shown here is derived from an EMBL/GenBank/DDBJ whole genome shotgun (WGS) entry which is preliminary data.</text>
</comment>
<dbReference type="InterPro" id="IPR032675">
    <property type="entry name" value="LRR_dom_sf"/>
</dbReference>
<dbReference type="EMBL" id="JANAWD010000292">
    <property type="protein sequence ID" value="KAJ3482030.1"/>
    <property type="molecule type" value="Genomic_DNA"/>
</dbReference>
<evidence type="ECO:0000313" key="2">
    <source>
        <dbReference type="Proteomes" id="UP001212997"/>
    </source>
</evidence>